<evidence type="ECO:0000313" key="2">
    <source>
        <dbReference type="EMBL" id="KAF1838122.1"/>
    </source>
</evidence>
<dbReference type="EMBL" id="ML975255">
    <property type="protein sequence ID" value="KAF1838122.1"/>
    <property type="molecule type" value="Genomic_DNA"/>
</dbReference>
<evidence type="ECO:0000256" key="1">
    <source>
        <dbReference type="PROSITE-ProRule" id="PRU00023"/>
    </source>
</evidence>
<dbReference type="PROSITE" id="PS50297">
    <property type="entry name" value="ANK_REP_REGION"/>
    <property type="match status" value="3"/>
</dbReference>
<protein>
    <submittedName>
        <fullName evidence="2">Ankyrin</fullName>
    </submittedName>
</protein>
<proteinExistence type="predicted"/>
<feature type="repeat" description="ANK" evidence="1">
    <location>
        <begin position="141"/>
        <end position="166"/>
    </location>
</feature>
<dbReference type="SMART" id="SM00248">
    <property type="entry name" value="ANK"/>
    <property type="match status" value="5"/>
</dbReference>
<dbReference type="Pfam" id="PF00023">
    <property type="entry name" value="Ank"/>
    <property type="match status" value="1"/>
</dbReference>
<keyword evidence="3" id="KW-1185">Reference proteome</keyword>
<dbReference type="InterPro" id="IPR002110">
    <property type="entry name" value="Ankyrin_rpt"/>
</dbReference>
<dbReference type="OrthoDB" id="2958217at2759"/>
<dbReference type="AlphaFoldDB" id="A0A6A5KQ61"/>
<gene>
    <name evidence="2" type="ORF">BDW02DRAFT_594996</name>
</gene>
<accession>A0A6A5KQ61</accession>
<sequence length="620" mass="68827">MPNSMGECMNFALRGANHPDFDFKIPTILAEHSARTNIRYALTRMPPNPSSKVTDFTIQHGTGLSAAFYEEQSAFITAAILDHEQLCTLAIYQNPNPTEDRIGITDSYGCTPLHIATGGESAAICKLLIASGAPIHATDIYGMTPLLEAVYHGHLEAVQLLLANGACPDDVTCPKDTASVTYTRTLLIEPDRLKGAWRERRNLAAQFFRDKRRAAVHIAAHRGFTDVLQELINAGADLTVVDVNASTALDVALKDSNLAIALQLLVLNCPFNAGSKRTSKLLREAIETENQDAVKKLSALGILQEHRDTSQEQLLSPRVLYFGNGELYWDCVTTSASESSPIAASLIHNNDPDETWGLKLIRRTLAGSTDVHTLRSNVAELWTQIIKNYSSRNLTKLSDKLIALEGILKPLTEILKDQPAAGMWRDQLWRQLIWWIDAPSSKFPTGPASTFEAPSWSWLSVTNPVYYHNAVRTNDAQKDHAAHKFTDLALFSKIISVESKESPGASSIHGTLTVAGPSFRYRLTVNDLKKFIFKSWNAAKLRLNTGRWMLDRAFDLPLDLECVIVAEDTVAKMLVCLCFVQHEERPGMWRRVGLCHWDGLAWQVRKCVGADPLEKEFVVV</sequence>
<dbReference type="PANTHER" id="PTHR33112">
    <property type="entry name" value="DOMAIN PROTEIN, PUTATIVE-RELATED"/>
    <property type="match status" value="1"/>
</dbReference>
<keyword evidence="1" id="KW-0040">ANK repeat</keyword>
<evidence type="ECO:0000313" key="3">
    <source>
        <dbReference type="Proteomes" id="UP000800040"/>
    </source>
</evidence>
<dbReference type="Proteomes" id="UP000800040">
    <property type="component" value="Unassembled WGS sequence"/>
</dbReference>
<dbReference type="SUPFAM" id="SSF48403">
    <property type="entry name" value="Ankyrin repeat"/>
    <property type="match status" value="1"/>
</dbReference>
<feature type="repeat" description="ANK" evidence="1">
    <location>
        <begin position="211"/>
        <end position="243"/>
    </location>
</feature>
<dbReference type="InterPro" id="IPR036770">
    <property type="entry name" value="Ankyrin_rpt-contain_sf"/>
</dbReference>
<organism evidence="2 3">
    <name type="scientific">Decorospora gaudefroyi</name>
    <dbReference type="NCBI Taxonomy" id="184978"/>
    <lineage>
        <taxon>Eukaryota</taxon>
        <taxon>Fungi</taxon>
        <taxon>Dikarya</taxon>
        <taxon>Ascomycota</taxon>
        <taxon>Pezizomycotina</taxon>
        <taxon>Dothideomycetes</taxon>
        <taxon>Pleosporomycetidae</taxon>
        <taxon>Pleosporales</taxon>
        <taxon>Pleosporineae</taxon>
        <taxon>Pleosporaceae</taxon>
        <taxon>Decorospora</taxon>
    </lineage>
</organism>
<dbReference type="Pfam" id="PF12796">
    <property type="entry name" value="Ank_2"/>
    <property type="match status" value="1"/>
</dbReference>
<reference evidence="2" key="1">
    <citation type="submission" date="2020-01" db="EMBL/GenBank/DDBJ databases">
        <authorList>
            <consortium name="DOE Joint Genome Institute"/>
            <person name="Haridas S."/>
            <person name="Albert R."/>
            <person name="Binder M."/>
            <person name="Bloem J."/>
            <person name="Labutti K."/>
            <person name="Salamov A."/>
            <person name="Andreopoulos B."/>
            <person name="Baker S.E."/>
            <person name="Barry K."/>
            <person name="Bills G."/>
            <person name="Bluhm B.H."/>
            <person name="Cannon C."/>
            <person name="Castanera R."/>
            <person name="Culley D.E."/>
            <person name="Daum C."/>
            <person name="Ezra D."/>
            <person name="Gonzalez J.B."/>
            <person name="Henrissat B."/>
            <person name="Kuo A."/>
            <person name="Liang C."/>
            <person name="Lipzen A."/>
            <person name="Lutzoni F."/>
            <person name="Magnuson J."/>
            <person name="Mondo S."/>
            <person name="Nolan M."/>
            <person name="Ohm R."/>
            <person name="Pangilinan J."/>
            <person name="Park H.-J."/>
            <person name="Ramirez L."/>
            <person name="Alfaro M."/>
            <person name="Sun H."/>
            <person name="Tritt A."/>
            <person name="Yoshinaga Y."/>
            <person name="Zwiers L.-H."/>
            <person name="Turgeon B.G."/>
            <person name="Goodwin S.B."/>
            <person name="Spatafora J.W."/>
            <person name="Crous P.W."/>
            <person name="Grigoriev I.V."/>
        </authorList>
    </citation>
    <scope>NUCLEOTIDE SEQUENCE</scope>
    <source>
        <strain evidence="2">P77</strain>
    </source>
</reference>
<dbReference type="Gene3D" id="1.25.40.20">
    <property type="entry name" value="Ankyrin repeat-containing domain"/>
    <property type="match status" value="2"/>
</dbReference>
<name>A0A6A5KQ61_9PLEO</name>
<dbReference type="PANTHER" id="PTHR33112:SF10">
    <property type="entry name" value="TOL"/>
    <property type="match status" value="1"/>
</dbReference>
<feature type="repeat" description="ANK" evidence="1">
    <location>
        <begin position="108"/>
        <end position="140"/>
    </location>
</feature>
<dbReference type="PROSITE" id="PS50088">
    <property type="entry name" value="ANK_REPEAT"/>
    <property type="match status" value="3"/>
</dbReference>